<dbReference type="OrthoDB" id="1065058at2759"/>
<dbReference type="Gene3D" id="1.10.150.450">
    <property type="match status" value="1"/>
</dbReference>
<accession>A0A0C9WXG8</accession>
<reference evidence="2" key="2">
    <citation type="submission" date="2015-01" db="EMBL/GenBank/DDBJ databases">
        <title>Evolutionary Origins and Diversification of the Mycorrhizal Mutualists.</title>
        <authorList>
            <consortium name="DOE Joint Genome Institute"/>
            <consortium name="Mycorrhizal Genomics Consortium"/>
            <person name="Kohler A."/>
            <person name="Kuo A."/>
            <person name="Nagy L.G."/>
            <person name="Floudas D."/>
            <person name="Copeland A."/>
            <person name="Barry K.W."/>
            <person name="Cichocki N."/>
            <person name="Veneault-Fourrey C."/>
            <person name="LaButti K."/>
            <person name="Lindquist E.A."/>
            <person name="Lipzen A."/>
            <person name="Lundell T."/>
            <person name="Morin E."/>
            <person name="Murat C."/>
            <person name="Riley R."/>
            <person name="Ohm R."/>
            <person name="Sun H."/>
            <person name="Tunlid A."/>
            <person name="Henrissat B."/>
            <person name="Grigoriev I.V."/>
            <person name="Hibbett D.S."/>
            <person name="Martin F."/>
        </authorList>
    </citation>
    <scope>NUCLEOTIDE SEQUENCE [LARGE SCALE GENOMIC DNA]</scope>
    <source>
        <strain evidence="2">LaAM-08-1</strain>
    </source>
</reference>
<dbReference type="PANTHER" id="PTHR47438">
    <property type="entry name" value="PHOSPHATE METABOLISM PROTEIN 8-RELATED"/>
    <property type="match status" value="1"/>
</dbReference>
<dbReference type="GO" id="GO:0008252">
    <property type="term" value="F:nucleotidase activity"/>
    <property type="evidence" value="ECO:0007669"/>
    <property type="project" value="TreeGrafter"/>
</dbReference>
<dbReference type="NCBIfam" id="TIGR01993">
    <property type="entry name" value="Pyr-5-nucltdase"/>
    <property type="match status" value="1"/>
</dbReference>
<dbReference type="Pfam" id="PF00702">
    <property type="entry name" value="Hydrolase"/>
    <property type="match status" value="1"/>
</dbReference>
<dbReference type="PANTHER" id="PTHR47438:SF1">
    <property type="entry name" value="PHOSPHATE METABOLISM PROTEIN 8-RELATED"/>
    <property type="match status" value="1"/>
</dbReference>
<dbReference type="GO" id="GO:0006206">
    <property type="term" value="P:pyrimidine nucleobase metabolic process"/>
    <property type="evidence" value="ECO:0007669"/>
    <property type="project" value="TreeGrafter"/>
</dbReference>
<gene>
    <name evidence="1" type="ORF">K443DRAFT_675896</name>
</gene>
<dbReference type="Gene3D" id="3.40.50.1000">
    <property type="entry name" value="HAD superfamily/HAD-like"/>
    <property type="match status" value="1"/>
</dbReference>
<reference evidence="1 2" key="1">
    <citation type="submission" date="2014-04" db="EMBL/GenBank/DDBJ databases">
        <authorList>
            <consortium name="DOE Joint Genome Institute"/>
            <person name="Kuo A."/>
            <person name="Kohler A."/>
            <person name="Nagy L.G."/>
            <person name="Floudas D."/>
            <person name="Copeland A."/>
            <person name="Barry K.W."/>
            <person name="Cichocki N."/>
            <person name="Veneault-Fourrey C."/>
            <person name="LaButti K."/>
            <person name="Lindquist E.A."/>
            <person name="Lipzen A."/>
            <person name="Lundell T."/>
            <person name="Morin E."/>
            <person name="Murat C."/>
            <person name="Sun H."/>
            <person name="Tunlid A."/>
            <person name="Henrissat B."/>
            <person name="Grigoriev I.V."/>
            <person name="Hibbett D.S."/>
            <person name="Martin F."/>
            <person name="Nordberg H.P."/>
            <person name="Cantor M.N."/>
            <person name="Hua S.X."/>
        </authorList>
    </citation>
    <scope>NUCLEOTIDE SEQUENCE [LARGE SCALE GENOMIC DNA]</scope>
    <source>
        <strain evidence="1 2">LaAM-08-1</strain>
    </source>
</reference>
<keyword evidence="2" id="KW-1185">Reference proteome</keyword>
<dbReference type="AlphaFoldDB" id="A0A0C9WXG8"/>
<protein>
    <recommendedName>
        <fullName evidence="3">Pyrimidine 5-nucleotidase</fullName>
    </recommendedName>
</protein>
<dbReference type="STRING" id="1095629.A0A0C9WXG8"/>
<dbReference type="InterPro" id="IPR052791">
    <property type="entry name" value="SSM1_domain"/>
</dbReference>
<dbReference type="SFLD" id="SFLDG01132">
    <property type="entry name" value="C1.5.3:_5'-Nucleotidase_Like"/>
    <property type="match status" value="1"/>
</dbReference>
<dbReference type="InterPro" id="IPR006439">
    <property type="entry name" value="HAD-SF_hydro_IA"/>
</dbReference>
<dbReference type="InterPro" id="IPR010237">
    <property type="entry name" value="Pyr-5-nucltdase"/>
</dbReference>
<dbReference type="SFLD" id="SFLDG01129">
    <property type="entry name" value="C1.5:_HAD__Beta-PGM__Phosphata"/>
    <property type="match status" value="1"/>
</dbReference>
<organism evidence="1 2">
    <name type="scientific">Laccaria amethystina LaAM-08-1</name>
    <dbReference type="NCBI Taxonomy" id="1095629"/>
    <lineage>
        <taxon>Eukaryota</taxon>
        <taxon>Fungi</taxon>
        <taxon>Dikarya</taxon>
        <taxon>Basidiomycota</taxon>
        <taxon>Agaricomycotina</taxon>
        <taxon>Agaricomycetes</taxon>
        <taxon>Agaricomycetidae</taxon>
        <taxon>Agaricales</taxon>
        <taxon>Agaricineae</taxon>
        <taxon>Hydnangiaceae</taxon>
        <taxon>Laccaria</taxon>
    </lineage>
</organism>
<sequence>MGDSITANGYVDRVLADDRVLVWFDIDNTLYPASAKIGQEMGVRIRAYVANLGFSSEEADKLATRYSKQYGLALRGLVRHHAIDPLDFDRKVDGMLPLEDKLKFDPSVRKLLEDIDRSKARVWGLTNAFLPHAKRVLQILKLDDLVEGIVFCDYRVKDFTCKPEAEYFGMAMKQAGLSDPSKCYFVDDNRGHVDAARALGWAKCVHFCERENLEGEKIHTERENGVVEIATLEQLRSVWPEIFVKHP</sequence>
<dbReference type="HOGENOM" id="CLU_059493_0_0_1"/>
<dbReference type="EMBL" id="KN838569">
    <property type="protein sequence ID" value="KIK04435.1"/>
    <property type="molecule type" value="Genomic_DNA"/>
</dbReference>
<evidence type="ECO:0008006" key="3">
    <source>
        <dbReference type="Google" id="ProtNLM"/>
    </source>
</evidence>
<proteinExistence type="predicted"/>
<dbReference type="SUPFAM" id="SSF56784">
    <property type="entry name" value="HAD-like"/>
    <property type="match status" value="1"/>
</dbReference>
<evidence type="ECO:0000313" key="1">
    <source>
        <dbReference type="EMBL" id="KIK04435.1"/>
    </source>
</evidence>
<name>A0A0C9WXG8_9AGAR</name>
<dbReference type="SFLD" id="SFLDS00003">
    <property type="entry name" value="Haloacid_Dehalogenase"/>
    <property type="match status" value="1"/>
</dbReference>
<dbReference type="InterPro" id="IPR036412">
    <property type="entry name" value="HAD-like_sf"/>
</dbReference>
<dbReference type="Proteomes" id="UP000054477">
    <property type="component" value="Unassembled WGS sequence"/>
</dbReference>
<dbReference type="GO" id="GO:0009166">
    <property type="term" value="P:nucleotide catabolic process"/>
    <property type="evidence" value="ECO:0007669"/>
    <property type="project" value="TreeGrafter"/>
</dbReference>
<dbReference type="InterPro" id="IPR023214">
    <property type="entry name" value="HAD_sf"/>
</dbReference>
<dbReference type="NCBIfam" id="TIGR01509">
    <property type="entry name" value="HAD-SF-IA-v3"/>
    <property type="match status" value="1"/>
</dbReference>
<evidence type="ECO:0000313" key="2">
    <source>
        <dbReference type="Proteomes" id="UP000054477"/>
    </source>
</evidence>